<dbReference type="GO" id="GO:0008184">
    <property type="term" value="F:glycogen phosphorylase activity"/>
    <property type="evidence" value="ECO:0007669"/>
    <property type="project" value="InterPro"/>
</dbReference>
<dbReference type="GO" id="GO:0005980">
    <property type="term" value="P:glycogen catabolic process"/>
    <property type="evidence" value="ECO:0007669"/>
    <property type="project" value="TreeGrafter"/>
</dbReference>
<dbReference type="Proteomes" id="UP000251088">
    <property type="component" value="Unassembled WGS sequence"/>
</dbReference>
<dbReference type="Pfam" id="PF00343">
    <property type="entry name" value="Phosphorylase"/>
    <property type="match status" value="1"/>
</dbReference>
<dbReference type="PANTHER" id="PTHR11468:SF25">
    <property type="entry name" value="MALTODEXTRIN PHOSPHORYLASE"/>
    <property type="match status" value="1"/>
</dbReference>
<keyword evidence="2" id="KW-0663">Pyridoxal phosphate</keyword>
<dbReference type="AlphaFoldDB" id="A0A2X3EAN8"/>
<reference evidence="3 4" key="1">
    <citation type="submission" date="2018-06" db="EMBL/GenBank/DDBJ databases">
        <authorList>
            <consortium name="Pathogen Informatics"/>
            <person name="Doyle S."/>
        </authorList>
    </citation>
    <scope>NUCLEOTIDE SEQUENCE [LARGE SCALE GENOMIC DNA]</scope>
    <source>
        <strain evidence="3 4">NCTC9128</strain>
    </source>
</reference>
<comment type="similarity">
    <text evidence="1 2">Belongs to the glycogen phosphorylase family.</text>
</comment>
<keyword evidence="2" id="KW-0119">Carbohydrate metabolism</keyword>
<protein>
    <recommendedName>
        <fullName evidence="2">Alpha-1,4 glucan phosphorylase</fullName>
        <ecNumber evidence="2">2.4.1.1</ecNumber>
    </recommendedName>
</protein>
<dbReference type="EMBL" id="UAWN01000003">
    <property type="protein sequence ID" value="SQC07640.1"/>
    <property type="molecule type" value="Genomic_DNA"/>
</dbReference>
<organism evidence="3 4">
    <name type="scientific">Klebsiella pneumoniae</name>
    <dbReference type="NCBI Taxonomy" id="573"/>
    <lineage>
        <taxon>Bacteria</taxon>
        <taxon>Pseudomonadati</taxon>
        <taxon>Pseudomonadota</taxon>
        <taxon>Gammaproteobacteria</taxon>
        <taxon>Enterobacterales</taxon>
        <taxon>Enterobacteriaceae</taxon>
        <taxon>Klebsiella/Raoultella group</taxon>
        <taxon>Klebsiella</taxon>
        <taxon>Klebsiella pneumoniae complex</taxon>
    </lineage>
</organism>
<evidence type="ECO:0000256" key="1">
    <source>
        <dbReference type="ARBA" id="ARBA00006047"/>
    </source>
</evidence>
<dbReference type="PANTHER" id="PTHR11468">
    <property type="entry name" value="GLYCOGEN PHOSPHORYLASE"/>
    <property type="match status" value="1"/>
</dbReference>
<evidence type="ECO:0000313" key="4">
    <source>
        <dbReference type="Proteomes" id="UP000251088"/>
    </source>
</evidence>
<accession>A0A2X3EAN8</accession>
<evidence type="ECO:0000313" key="3">
    <source>
        <dbReference type="EMBL" id="SQC07640.1"/>
    </source>
</evidence>
<dbReference type="Gene3D" id="3.40.50.2000">
    <property type="entry name" value="Glycogen Phosphorylase B"/>
    <property type="match status" value="1"/>
</dbReference>
<proteinExistence type="inferred from homology"/>
<dbReference type="GO" id="GO:0030170">
    <property type="term" value="F:pyridoxal phosphate binding"/>
    <property type="evidence" value="ECO:0007669"/>
    <property type="project" value="TreeGrafter"/>
</dbReference>
<sequence length="172" mass="18894">MSQTTFNKAQFQAALTRQWQHFGLQSASEMTQRQWWRAVSGALAELLAAQPVAKPAQGQRHVNYISMEFLIGRLTGNNLLNLGWYEGVSDALKGYDVNLTDLLEEETDPALGNGGLGRLAACFLDSMATVGQSATGYGLNYQYGLFRQSFDDGQQMEAPDDWGAQQLPVVPS</sequence>
<name>A0A2X3EAN8_KLEPN</name>
<dbReference type="GO" id="GO:0005737">
    <property type="term" value="C:cytoplasm"/>
    <property type="evidence" value="ECO:0007669"/>
    <property type="project" value="TreeGrafter"/>
</dbReference>
<comment type="cofactor">
    <cofactor evidence="2">
        <name>pyridoxal 5'-phosphate</name>
        <dbReference type="ChEBI" id="CHEBI:597326"/>
    </cofactor>
</comment>
<dbReference type="EC" id="2.4.1.1" evidence="2"/>
<gene>
    <name evidence="3" type="primary">malP_4</name>
    <name evidence="3" type="ORF">NCTC9128_00593</name>
</gene>
<keyword evidence="2 3" id="KW-0328">Glycosyltransferase</keyword>
<evidence type="ECO:0000256" key="2">
    <source>
        <dbReference type="RuleBase" id="RU000587"/>
    </source>
</evidence>
<dbReference type="SUPFAM" id="SSF53756">
    <property type="entry name" value="UDP-Glycosyltransferase/glycogen phosphorylase"/>
    <property type="match status" value="1"/>
</dbReference>
<keyword evidence="2 3" id="KW-0808">Transferase</keyword>
<comment type="catalytic activity">
    <reaction evidence="2">
        <text>[(1-&gt;4)-alpha-D-glucosyl](n) + phosphate = [(1-&gt;4)-alpha-D-glucosyl](n-1) + alpha-D-glucose 1-phosphate</text>
        <dbReference type="Rhea" id="RHEA:41732"/>
        <dbReference type="Rhea" id="RHEA-COMP:9584"/>
        <dbReference type="Rhea" id="RHEA-COMP:9586"/>
        <dbReference type="ChEBI" id="CHEBI:15444"/>
        <dbReference type="ChEBI" id="CHEBI:43474"/>
        <dbReference type="ChEBI" id="CHEBI:58601"/>
        <dbReference type="EC" id="2.4.1.1"/>
    </reaction>
</comment>
<dbReference type="InterPro" id="IPR000811">
    <property type="entry name" value="Glyco_trans_35"/>
</dbReference>
<comment type="function">
    <text evidence="2">Allosteric enzyme that catalyzes the rate-limiting step in glycogen catabolism, the phosphorolytic cleavage of glycogen to produce glucose-1-phosphate, and plays a central role in maintaining cellular and organismal glucose homeostasis.</text>
</comment>